<reference evidence="4" key="1">
    <citation type="submission" date="2016-10" db="EMBL/GenBank/DDBJ databases">
        <authorList>
            <person name="Varghese N."/>
            <person name="Submissions S."/>
        </authorList>
    </citation>
    <scope>NUCLEOTIDE SEQUENCE [LARGE SCALE GENOMIC DNA]</scope>
    <source>
        <strain evidence="4">CGMCC 4.3530</strain>
    </source>
</reference>
<evidence type="ECO:0000313" key="4">
    <source>
        <dbReference type="Proteomes" id="UP000199529"/>
    </source>
</evidence>
<dbReference type="InterPro" id="IPR050266">
    <property type="entry name" value="AB_hydrolase_sf"/>
</dbReference>
<dbReference type="Pfam" id="PF00561">
    <property type="entry name" value="Abhydrolase_1"/>
    <property type="match status" value="1"/>
</dbReference>
<name>A0A1H3R791_9PSEU</name>
<dbReference type="PANTHER" id="PTHR43798">
    <property type="entry name" value="MONOACYLGLYCEROL LIPASE"/>
    <property type="match status" value="1"/>
</dbReference>
<keyword evidence="4" id="KW-1185">Reference proteome</keyword>
<dbReference type="PANTHER" id="PTHR43798:SF31">
    <property type="entry name" value="AB HYDROLASE SUPERFAMILY PROTEIN YCLE"/>
    <property type="match status" value="1"/>
</dbReference>
<dbReference type="STRING" id="418495.SAMN05216215_105225"/>
<dbReference type="InterPro" id="IPR029058">
    <property type="entry name" value="AB_hydrolase_fold"/>
</dbReference>
<proteinExistence type="predicted"/>
<dbReference type="AlphaFoldDB" id="A0A1H3R791"/>
<gene>
    <name evidence="3" type="ORF">SAMN05216215_105225</name>
</gene>
<evidence type="ECO:0000313" key="3">
    <source>
        <dbReference type="EMBL" id="SDZ21537.1"/>
    </source>
</evidence>
<dbReference type="GO" id="GO:0016787">
    <property type="term" value="F:hydrolase activity"/>
    <property type="evidence" value="ECO:0007669"/>
    <property type="project" value="UniProtKB-KW"/>
</dbReference>
<keyword evidence="1" id="KW-0378">Hydrolase</keyword>
<dbReference type="GO" id="GO:0016020">
    <property type="term" value="C:membrane"/>
    <property type="evidence" value="ECO:0007669"/>
    <property type="project" value="TreeGrafter"/>
</dbReference>
<evidence type="ECO:0000256" key="1">
    <source>
        <dbReference type="ARBA" id="ARBA00022801"/>
    </source>
</evidence>
<protein>
    <submittedName>
        <fullName evidence="3">Pimeloyl-ACP methyl ester carboxylesterase</fullName>
    </submittedName>
</protein>
<dbReference type="RefSeq" id="WP_093275124.1">
    <property type="nucleotide sequence ID" value="NZ_FNOK01000052.1"/>
</dbReference>
<dbReference type="Proteomes" id="UP000199529">
    <property type="component" value="Unassembled WGS sequence"/>
</dbReference>
<accession>A0A1H3R791</accession>
<sequence length="291" mass="31314">MVDTARHTQGESDWVPTQDGRRLHAMVLPGPPDAATPTVVFEAGSGASRSSWAAVQPEVARHARAIVYDRSGLGRSAPDRSNRTLRRMADDLNEVLDHFEPGPFVLVGHSAGGPIVRLAAAGRPGRIAGLVLIDPTDEAAEVLFGNRFRRGERYALAAGSVLARLGLLGVPFRRMLAELPDDVRRDFEREGFTAEVLRTQRQQARTFLDELATWRDAAPDLGSIPVTVISGGRTGSGMGPAIRAEANASHAHRAAQSPQGRHVIAERSNHYVPLTEPDVIAAEIAKLLQTG</sequence>
<dbReference type="SUPFAM" id="SSF53474">
    <property type="entry name" value="alpha/beta-Hydrolases"/>
    <property type="match status" value="1"/>
</dbReference>
<dbReference type="InterPro" id="IPR000073">
    <property type="entry name" value="AB_hydrolase_1"/>
</dbReference>
<organism evidence="3 4">
    <name type="scientific">Saccharopolyspora shandongensis</name>
    <dbReference type="NCBI Taxonomy" id="418495"/>
    <lineage>
        <taxon>Bacteria</taxon>
        <taxon>Bacillati</taxon>
        <taxon>Actinomycetota</taxon>
        <taxon>Actinomycetes</taxon>
        <taxon>Pseudonocardiales</taxon>
        <taxon>Pseudonocardiaceae</taxon>
        <taxon>Saccharopolyspora</taxon>
    </lineage>
</organism>
<dbReference type="Gene3D" id="3.40.50.1820">
    <property type="entry name" value="alpha/beta hydrolase"/>
    <property type="match status" value="1"/>
</dbReference>
<dbReference type="OrthoDB" id="7185741at2"/>
<evidence type="ECO:0000259" key="2">
    <source>
        <dbReference type="Pfam" id="PF00561"/>
    </source>
</evidence>
<dbReference type="EMBL" id="FNOK01000052">
    <property type="protein sequence ID" value="SDZ21537.1"/>
    <property type="molecule type" value="Genomic_DNA"/>
</dbReference>
<feature type="domain" description="AB hydrolase-1" evidence="2">
    <location>
        <begin position="37"/>
        <end position="160"/>
    </location>
</feature>